<protein>
    <submittedName>
        <fullName evidence="4">GNAT family N-acetyltransferase</fullName>
    </submittedName>
</protein>
<sequence length="153" mass="17860">MSLEYRKLKPYESGIYREIRLESLKKFPGAFEADFQDALRTEKLRFEIDIENQETDRFIIGAFYGDELIGICGFVKDESGRGNIFQMYVKEEYQGRNIGMALLRTVIKEADTKEIILEVKPDNLSAFHLYQKVGFKEIECHPGGTEIRMQYIK</sequence>
<dbReference type="SUPFAM" id="SSF55729">
    <property type="entry name" value="Acyl-CoA N-acyltransferases (Nat)"/>
    <property type="match status" value="1"/>
</dbReference>
<dbReference type="CDD" id="cd04301">
    <property type="entry name" value="NAT_SF"/>
    <property type="match status" value="1"/>
</dbReference>
<evidence type="ECO:0000313" key="5">
    <source>
        <dbReference type="Proteomes" id="UP000188947"/>
    </source>
</evidence>
<accession>A0A1T3IC91</accession>
<comment type="caution">
    <text evidence="4">The sequence shown here is derived from an EMBL/GenBank/DDBJ whole genome shotgun (WGS) entry which is preliminary data.</text>
</comment>
<evidence type="ECO:0000256" key="2">
    <source>
        <dbReference type="ARBA" id="ARBA00023315"/>
    </source>
</evidence>
<dbReference type="InterPro" id="IPR016181">
    <property type="entry name" value="Acyl_CoA_acyltransferase"/>
</dbReference>
<dbReference type="eggNOG" id="COG0456">
    <property type="taxonomic scope" value="Bacteria"/>
</dbReference>
<dbReference type="GO" id="GO:0016747">
    <property type="term" value="F:acyltransferase activity, transferring groups other than amino-acyl groups"/>
    <property type="evidence" value="ECO:0007669"/>
    <property type="project" value="InterPro"/>
</dbReference>
<dbReference type="Proteomes" id="UP000188947">
    <property type="component" value="Unassembled WGS sequence"/>
</dbReference>
<dbReference type="InterPro" id="IPR050680">
    <property type="entry name" value="YpeA/RimI_acetyltransf"/>
</dbReference>
<keyword evidence="5" id="KW-1185">Reference proteome</keyword>
<dbReference type="Gene3D" id="3.40.630.30">
    <property type="match status" value="1"/>
</dbReference>
<feature type="domain" description="N-acetyltransferase" evidence="3">
    <location>
        <begin position="14"/>
        <end position="153"/>
    </location>
</feature>
<keyword evidence="1 4" id="KW-0808">Transferase</keyword>
<dbReference type="PROSITE" id="PS51186">
    <property type="entry name" value="GNAT"/>
    <property type="match status" value="1"/>
</dbReference>
<dbReference type="PANTHER" id="PTHR43420">
    <property type="entry name" value="ACETYLTRANSFERASE"/>
    <property type="match status" value="1"/>
</dbReference>
<reference evidence="4 5" key="1">
    <citation type="submission" date="2016-11" db="EMBL/GenBank/DDBJ databases">
        <title>Genome sequence and comparative genomic analysis of clinical strain Elizabethkingia meningoseptica 61421 PRCM.</title>
        <authorList>
            <person name="Wang M."/>
            <person name="Hu S."/>
            <person name="Cao L."/>
            <person name="Jiang T."/>
            <person name="Zhou Y."/>
            <person name="Ming D."/>
        </authorList>
    </citation>
    <scope>NUCLEOTIDE SEQUENCE [LARGE SCALE GENOMIC DNA]</scope>
    <source>
        <strain evidence="4 5">61421 PRCM</strain>
    </source>
</reference>
<dbReference type="PANTHER" id="PTHR43420:SF12">
    <property type="entry name" value="N-ACETYLTRANSFERASE DOMAIN-CONTAINING PROTEIN"/>
    <property type="match status" value="1"/>
</dbReference>
<evidence type="ECO:0000313" key="4">
    <source>
        <dbReference type="EMBL" id="OOH95988.1"/>
    </source>
</evidence>
<dbReference type="InterPro" id="IPR000182">
    <property type="entry name" value="GNAT_dom"/>
</dbReference>
<name>A0A1T3IC91_ELIME</name>
<organism evidence="4 5">
    <name type="scientific">Elizabethkingia meningoseptica</name>
    <name type="common">Chryseobacterium meningosepticum</name>
    <dbReference type="NCBI Taxonomy" id="238"/>
    <lineage>
        <taxon>Bacteria</taxon>
        <taxon>Pseudomonadati</taxon>
        <taxon>Bacteroidota</taxon>
        <taxon>Flavobacteriia</taxon>
        <taxon>Flavobacteriales</taxon>
        <taxon>Weeksellaceae</taxon>
        <taxon>Elizabethkingia</taxon>
    </lineage>
</organism>
<gene>
    <name evidence="4" type="ORF">BMF97_06410</name>
</gene>
<dbReference type="Pfam" id="PF00583">
    <property type="entry name" value="Acetyltransf_1"/>
    <property type="match status" value="1"/>
</dbReference>
<keyword evidence="2" id="KW-0012">Acyltransferase</keyword>
<proteinExistence type="predicted"/>
<evidence type="ECO:0000259" key="3">
    <source>
        <dbReference type="PROSITE" id="PS51186"/>
    </source>
</evidence>
<dbReference type="EMBL" id="MPOG01000008">
    <property type="protein sequence ID" value="OOH95988.1"/>
    <property type="molecule type" value="Genomic_DNA"/>
</dbReference>
<dbReference type="OrthoDB" id="67353at2"/>
<evidence type="ECO:0000256" key="1">
    <source>
        <dbReference type="ARBA" id="ARBA00022679"/>
    </source>
</evidence>
<dbReference type="RefSeq" id="WP_070905053.1">
    <property type="nucleotide sequence ID" value="NZ_CP016378.1"/>
</dbReference>
<dbReference type="AlphaFoldDB" id="A0A1T3IC91"/>